<evidence type="ECO:0000313" key="2">
    <source>
        <dbReference type="EMBL" id="KGG82856.1"/>
    </source>
</evidence>
<dbReference type="Pfam" id="PF13392">
    <property type="entry name" value="HNH_3"/>
    <property type="match status" value="1"/>
</dbReference>
<sequence length="164" mass="18594">MPPAITQAQLRNEISYDSITGEFKWLRSLRTRKATNRVGSYNQYGYLIITVFCRKYAAHRLAWLYMHGEFPNGVIDHIDGNKTNNAIANLRVVTQAINVQNRRKAGKASTTGVLGAGWDSRTRSFKSRIQLGGKSIWLGRFKTAREAHQAYVSAKRRLHEGNTL</sequence>
<accession>A0A0E3B6M7</accession>
<dbReference type="Proteomes" id="UP000029567">
    <property type="component" value="Unassembled WGS sequence"/>
</dbReference>
<dbReference type="Gene3D" id="3.90.75.20">
    <property type="match status" value="1"/>
</dbReference>
<dbReference type="GO" id="GO:0003700">
    <property type="term" value="F:DNA-binding transcription factor activity"/>
    <property type="evidence" value="ECO:0007669"/>
    <property type="project" value="InterPro"/>
</dbReference>
<dbReference type="InterPro" id="IPR036955">
    <property type="entry name" value="AP2/ERF_dom_sf"/>
</dbReference>
<dbReference type="SUPFAM" id="SSF54060">
    <property type="entry name" value="His-Me finger endonucleases"/>
    <property type="match status" value="1"/>
</dbReference>
<proteinExistence type="predicted"/>
<organism evidence="2 3">
    <name type="scientific">Comamonas thiooxydans</name>
    <dbReference type="NCBI Taxonomy" id="363952"/>
    <lineage>
        <taxon>Bacteria</taxon>
        <taxon>Pseudomonadati</taxon>
        <taxon>Pseudomonadota</taxon>
        <taxon>Betaproteobacteria</taxon>
        <taxon>Burkholderiales</taxon>
        <taxon>Comamonadaceae</taxon>
        <taxon>Comamonas</taxon>
    </lineage>
</organism>
<dbReference type="RefSeq" id="WP_034383509.1">
    <property type="nucleotide sequence ID" value="NZ_AWTN01000148.1"/>
</dbReference>
<dbReference type="AlphaFoldDB" id="A0A0E3B6M7"/>
<name>A0A0E3B6M7_9BURK</name>
<dbReference type="EMBL" id="AWTN01000148">
    <property type="protein sequence ID" value="KGG82856.1"/>
    <property type="molecule type" value="Genomic_DNA"/>
</dbReference>
<dbReference type="InterPro" id="IPR044925">
    <property type="entry name" value="His-Me_finger_sf"/>
</dbReference>
<reference evidence="2 3" key="1">
    <citation type="submission" date="2013-09" db="EMBL/GenBank/DDBJ databases">
        <title>High correlation between genotypes and phenotypes of environmental bacteria Comamonas testosteroni strains.</title>
        <authorList>
            <person name="Liu L."/>
            <person name="Zhu W."/>
            <person name="Xia X."/>
            <person name="Xu B."/>
            <person name="Luo M."/>
            <person name="Wang G."/>
        </authorList>
    </citation>
    <scope>NUCLEOTIDE SEQUENCE [LARGE SCALE GENOMIC DNA]</scope>
    <source>
        <strain evidence="2 3">JL14</strain>
    </source>
</reference>
<dbReference type="InterPro" id="IPR016177">
    <property type="entry name" value="DNA-bd_dom_sf"/>
</dbReference>
<comment type="caution">
    <text evidence="2">The sequence shown here is derived from an EMBL/GenBank/DDBJ whole genome shotgun (WGS) entry which is preliminary data.</text>
</comment>
<dbReference type="SUPFAM" id="SSF54171">
    <property type="entry name" value="DNA-binding domain"/>
    <property type="match status" value="1"/>
</dbReference>
<dbReference type="InterPro" id="IPR003615">
    <property type="entry name" value="HNH_nuc"/>
</dbReference>
<dbReference type="Gene3D" id="3.30.730.10">
    <property type="entry name" value="AP2/ERF domain"/>
    <property type="match status" value="1"/>
</dbReference>
<feature type="domain" description="HNH nuclease" evidence="1">
    <location>
        <begin position="56"/>
        <end position="99"/>
    </location>
</feature>
<dbReference type="GO" id="GO:0003677">
    <property type="term" value="F:DNA binding"/>
    <property type="evidence" value="ECO:0007669"/>
    <property type="project" value="InterPro"/>
</dbReference>
<protein>
    <recommendedName>
        <fullName evidence="1">HNH nuclease domain-containing protein</fullName>
    </recommendedName>
</protein>
<gene>
    <name evidence="2" type="ORF">P245_25610</name>
</gene>
<evidence type="ECO:0000259" key="1">
    <source>
        <dbReference type="Pfam" id="PF13392"/>
    </source>
</evidence>
<evidence type="ECO:0000313" key="3">
    <source>
        <dbReference type="Proteomes" id="UP000029567"/>
    </source>
</evidence>